<protein>
    <submittedName>
        <fullName evidence="1">Uncharacterized protein</fullName>
    </submittedName>
</protein>
<reference evidence="2" key="1">
    <citation type="journal article" date="2022" name="Mol. Ecol. Resour.">
        <title>The genomes of chicory, endive, great burdock and yacon provide insights into Asteraceae palaeo-polyploidization history and plant inulin production.</title>
        <authorList>
            <person name="Fan W."/>
            <person name="Wang S."/>
            <person name="Wang H."/>
            <person name="Wang A."/>
            <person name="Jiang F."/>
            <person name="Liu H."/>
            <person name="Zhao H."/>
            <person name="Xu D."/>
            <person name="Zhang Y."/>
        </authorList>
    </citation>
    <scope>NUCLEOTIDE SEQUENCE [LARGE SCALE GENOMIC DNA]</scope>
    <source>
        <strain evidence="2">cv. Niubang</strain>
    </source>
</reference>
<dbReference type="EMBL" id="CM042059">
    <property type="protein sequence ID" value="KAI3680916.1"/>
    <property type="molecule type" value="Genomic_DNA"/>
</dbReference>
<reference evidence="1 2" key="2">
    <citation type="journal article" date="2022" name="Mol. Ecol. Resour.">
        <title>The genomes of chicory, endive, great burdock and yacon provide insights into Asteraceae paleo-polyploidization history and plant inulin production.</title>
        <authorList>
            <person name="Fan W."/>
            <person name="Wang S."/>
            <person name="Wang H."/>
            <person name="Wang A."/>
            <person name="Jiang F."/>
            <person name="Liu H."/>
            <person name="Zhao H."/>
            <person name="Xu D."/>
            <person name="Zhang Y."/>
        </authorList>
    </citation>
    <scope>NUCLEOTIDE SEQUENCE [LARGE SCALE GENOMIC DNA]</scope>
    <source>
        <strain evidence="2">cv. Niubang</strain>
    </source>
</reference>
<keyword evidence="2" id="KW-1185">Reference proteome</keyword>
<dbReference type="Proteomes" id="UP001055879">
    <property type="component" value="Linkage Group LG13"/>
</dbReference>
<gene>
    <name evidence="1" type="ORF">L6452_35695</name>
</gene>
<comment type="caution">
    <text evidence="1">The sequence shown here is derived from an EMBL/GenBank/DDBJ whole genome shotgun (WGS) entry which is preliminary data.</text>
</comment>
<accession>A0ACB8Y7V4</accession>
<evidence type="ECO:0000313" key="2">
    <source>
        <dbReference type="Proteomes" id="UP001055879"/>
    </source>
</evidence>
<sequence>MESELEELKKKMVDWESTMSGQEEHFKEVLRAQREEILKEVRDTFRRTSELSGSSDETTVLKEENARLKRELEALKAPVLRQKVVARCLSTGVGREDDVGVMQHHGNSNFGISMNGQPPF</sequence>
<name>A0ACB8Y7V4_ARCLA</name>
<organism evidence="1 2">
    <name type="scientific">Arctium lappa</name>
    <name type="common">Greater burdock</name>
    <name type="synonym">Lappa major</name>
    <dbReference type="NCBI Taxonomy" id="4217"/>
    <lineage>
        <taxon>Eukaryota</taxon>
        <taxon>Viridiplantae</taxon>
        <taxon>Streptophyta</taxon>
        <taxon>Embryophyta</taxon>
        <taxon>Tracheophyta</taxon>
        <taxon>Spermatophyta</taxon>
        <taxon>Magnoliopsida</taxon>
        <taxon>eudicotyledons</taxon>
        <taxon>Gunneridae</taxon>
        <taxon>Pentapetalae</taxon>
        <taxon>asterids</taxon>
        <taxon>campanulids</taxon>
        <taxon>Asterales</taxon>
        <taxon>Asteraceae</taxon>
        <taxon>Carduoideae</taxon>
        <taxon>Cardueae</taxon>
        <taxon>Arctiinae</taxon>
        <taxon>Arctium</taxon>
    </lineage>
</organism>
<evidence type="ECO:0000313" key="1">
    <source>
        <dbReference type="EMBL" id="KAI3680916.1"/>
    </source>
</evidence>
<proteinExistence type="predicted"/>